<dbReference type="EMBL" id="HG794546">
    <property type="protein sequence ID" value="CDL00650.1"/>
    <property type="molecule type" value="Genomic_DNA"/>
</dbReference>
<dbReference type="HOGENOM" id="CLU_612239_0_0_5"/>
<proteinExistence type="predicted"/>
<dbReference type="eggNOG" id="ENOG5033BDT">
    <property type="taxonomic scope" value="Bacteria"/>
</dbReference>
<name>V6F557_MAGGM</name>
<protein>
    <submittedName>
        <fullName evidence="1">Uncharacterized protein</fullName>
    </submittedName>
</protein>
<keyword evidence="2" id="KW-1185">Reference proteome</keyword>
<dbReference type="KEGG" id="mgy:MGMSRv2__3435"/>
<dbReference type="AlphaFoldDB" id="V6F557"/>
<sequence length="530" mass="58317">MGVLLHRSNDLPSPVEYQNWVGIGGLRATPDGPAMDLSAALEDSFDSQAQHWLKIGYDLALDPSADLAHTPACVANASDFGAMLGWGALLKKWSDQTGTVLVVCDDPWLFRHFRRFPGVVAGTAPPLLPQVLRLAIRGYLARMRFTVRMVVRYLRQARPSPAPGGSWVLTYAHPSSNGAGQDAYFGDLMSKLPGLRRVLHVDGRAEVTERLISERTVALSSWGSIWSAFGLPFVRWRPSRRHRHGPQGWLVRRAAAMEGGSAQAAAIRWQQICQRRFMADLRPNVVAWPWENHAWERDLVRVARVHGVKTVGYQHSVVGRQMLNYAPASNPDGEDGLPDMMLCTGTTTRTQLMQWGVPSARTRVAGAHRFAASAKVEYDPAQPVFLALPFDLATAADMLEAARRAVKSGFRFWVKDHPMTPFQFQESAGISRVHRPLTACSAVRAVVYAATTVGLEAVLMGLPTLRFRPSGRISLDILPVGLSVPVTGPNDLAEVLGTLSSPPPLDRNLFFAPVDETLWADMMEGRANEQ</sequence>
<gene>
    <name evidence="1" type="ordered locus">MGMSRv2__3435</name>
</gene>
<reference evidence="1 2" key="1">
    <citation type="journal article" date="2014" name="Genome Announc.">
        <title>Complete genome sequence of Magnetospirillum gryphiswaldense MSR-1.</title>
        <authorList>
            <person name="Wang X."/>
            <person name="Wang Q."/>
            <person name="Zhang W."/>
            <person name="Wang Y."/>
            <person name="Li L."/>
            <person name="Wen T."/>
            <person name="Zhang T."/>
            <person name="Zhang Y."/>
            <person name="Xu J."/>
            <person name="Hu J."/>
            <person name="Li S."/>
            <person name="Liu L."/>
            <person name="Liu J."/>
            <person name="Jiang W."/>
            <person name="Tian J."/>
            <person name="Li Y."/>
            <person name="Schuler D."/>
            <person name="Wang L."/>
            <person name="Li J."/>
        </authorList>
    </citation>
    <scope>NUCLEOTIDE SEQUENCE [LARGE SCALE GENOMIC DNA]</scope>
    <source>
        <strain evidence="2">DSM 6361 / JCM 21280 / NBRC 15271 / MSR-1</strain>
    </source>
</reference>
<evidence type="ECO:0000313" key="2">
    <source>
        <dbReference type="Proteomes" id="UP000018922"/>
    </source>
</evidence>
<accession>V6F557</accession>
<organism evidence="1 2">
    <name type="scientific">Magnetospirillum gryphiswaldense (strain DSM 6361 / JCM 21280 / NBRC 15271 / MSR-1)</name>
    <dbReference type="NCBI Taxonomy" id="431944"/>
    <lineage>
        <taxon>Bacteria</taxon>
        <taxon>Pseudomonadati</taxon>
        <taxon>Pseudomonadota</taxon>
        <taxon>Alphaproteobacteria</taxon>
        <taxon>Rhodospirillales</taxon>
        <taxon>Rhodospirillaceae</taxon>
        <taxon>Magnetospirillum</taxon>
    </lineage>
</organism>
<dbReference type="Proteomes" id="UP000018922">
    <property type="component" value="Chromosome I"/>
</dbReference>
<dbReference type="STRING" id="1430440.MGMSRv2__3435"/>
<evidence type="ECO:0000313" key="1">
    <source>
        <dbReference type="EMBL" id="CDL00650.1"/>
    </source>
</evidence>